<dbReference type="Proteomes" id="UP000596661">
    <property type="component" value="Chromosome 7"/>
</dbReference>
<reference evidence="1" key="1">
    <citation type="submission" date="2018-11" db="EMBL/GenBank/DDBJ databases">
        <authorList>
            <person name="Grassa J C."/>
        </authorList>
    </citation>
    <scope>NUCLEOTIDE SEQUENCE [LARGE SCALE GENOMIC DNA]</scope>
</reference>
<protein>
    <submittedName>
        <fullName evidence="1">Uncharacterized protein</fullName>
    </submittedName>
</protein>
<reference evidence="1" key="2">
    <citation type="submission" date="2021-03" db="UniProtKB">
        <authorList>
            <consortium name="EnsemblPlants"/>
        </authorList>
    </citation>
    <scope>IDENTIFICATION</scope>
</reference>
<dbReference type="Gramene" id="evm.model.07.1743">
    <property type="protein sequence ID" value="cds.evm.model.07.1743"/>
    <property type="gene ID" value="evm.TU.07.1743"/>
</dbReference>
<organism evidence="1 2">
    <name type="scientific">Cannabis sativa</name>
    <name type="common">Hemp</name>
    <name type="synonym">Marijuana</name>
    <dbReference type="NCBI Taxonomy" id="3483"/>
    <lineage>
        <taxon>Eukaryota</taxon>
        <taxon>Viridiplantae</taxon>
        <taxon>Streptophyta</taxon>
        <taxon>Embryophyta</taxon>
        <taxon>Tracheophyta</taxon>
        <taxon>Spermatophyta</taxon>
        <taxon>Magnoliopsida</taxon>
        <taxon>eudicotyledons</taxon>
        <taxon>Gunneridae</taxon>
        <taxon>Pentapetalae</taxon>
        <taxon>rosids</taxon>
        <taxon>fabids</taxon>
        <taxon>Rosales</taxon>
        <taxon>Cannabaceae</taxon>
        <taxon>Cannabis</taxon>
    </lineage>
</organism>
<proteinExistence type="predicted"/>
<dbReference type="EnsemblPlants" id="evm.model.07.1743">
    <property type="protein sequence ID" value="cds.evm.model.07.1743"/>
    <property type="gene ID" value="evm.TU.07.1743"/>
</dbReference>
<sequence>MVGVVVCVCNGKVWNDKDKNVKEVVLLAKVFDQWSCAQDEKIDSSLFSLQDGEGHEHMIVLVAQNSPSQLIMTRTVSQMGVVNPALAIKIKEVLSWLKRNRAT</sequence>
<name>A0A803Q3R5_CANSA</name>
<keyword evidence="2" id="KW-1185">Reference proteome</keyword>
<evidence type="ECO:0000313" key="1">
    <source>
        <dbReference type="EnsemblPlants" id="cds.evm.model.07.1743"/>
    </source>
</evidence>
<evidence type="ECO:0000313" key="2">
    <source>
        <dbReference type="Proteomes" id="UP000596661"/>
    </source>
</evidence>
<dbReference type="AlphaFoldDB" id="A0A803Q3R5"/>
<accession>A0A803Q3R5</accession>
<dbReference type="EMBL" id="UZAU01000675">
    <property type="status" value="NOT_ANNOTATED_CDS"/>
    <property type="molecule type" value="Genomic_DNA"/>
</dbReference>